<dbReference type="Proteomes" id="UP000649617">
    <property type="component" value="Unassembled WGS sequence"/>
</dbReference>
<feature type="region of interest" description="Disordered" evidence="1">
    <location>
        <begin position="1"/>
        <end position="36"/>
    </location>
</feature>
<keyword evidence="3" id="KW-1185">Reference proteome</keyword>
<accession>A0A812W7X2</accession>
<evidence type="ECO:0000313" key="2">
    <source>
        <dbReference type="EMBL" id="CAE7674839.1"/>
    </source>
</evidence>
<dbReference type="AlphaFoldDB" id="A0A812W7X2"/>
<evidence type="ECO:0000256" key="1">
    <source>
        <dbReference type="SAM" id="MobiDB-lite"/>
    </source>
</evidence>
<organism evidence="2 3">
    <name type="scientific">Symbiodinium pilosum</name>
    <name type="common">Dinoflagellate</name>
    <dbReference type="NCBI Taxonomy" id="2952"/>
    <lineage>
        <taxon>Eukaryota</taxon>
        <taxon>Sar</taxon>
        <taxon>Alveolata</taxon>
        <taxon>Dinophyceae</taxon>
        <taxon>Suessiales</taxon>
        <taxon>Symbiodiniaceae</taxon>
        <taxon>Symbiodinium</taxon>
    </lineage>
</organism>
<sequence>MERRRKKKRRRRRPKSSKTRRWAKSRTRTLTGFGSAAQRMRGTVRLLNVPT</sequence>
<dbReference type="EMBL" id="CAJNIZ010043987">
    <property type="protein sequence ID" value="CAE7674839.1"/>
    <property type="molecule type" value="Genomic_DNA"/>
</dbReference>
<evidence type="ECO:0000313" key="3">
    <source>
        <dbReference type="Proteomes" id="UP000649617"/>
    </source>
</evidence>
<reference evidence="2" key="1">
    <citation type="submission" date="2021-02" db="EMBL/GenBank/DDBJ databases">
        <authorList>
            <person name="Dougan E. K."/>
            <person name="Rhodes N."/>
            <person name="Thang M."/>
            <person name="Chan C."/>
        </authorList>
    </citation>
    <scope>NUCLEOTIDE SEQUENCE</scope>
</reference>
<gene>
    <name evidence="2" type="ORF">SPIL2461_LOCUS18686</name>
</gene>
<protein>
    <submittedName>
        <fullName evidence="2">Uncharacterized protein</fullName>
    </submittedName>
</protein>
<name>A0A812W7X2_SYMPI</name>
<feature type="compositionally biased region" description="Basic residues" evidence="1">
    <location>
        <begin position="1"/>
        <end position="27"/>
    </location>
</feature>
<comment type="caution">
    <text evidence="2">The sequence shown here is derived from an EMBL/GenBank/DDBJ whole genome shotgun (WGS) entry which is preliminary data.</text>
</comment>
<proteinExistence type="predicted"/>